<dbReference type="Pfam" id="PF08386">
    <property type="entry name" value="Abhydrolase_4"/>
    <property type="match status" value="1"/>
</dbReference>
<dbReference type="PANTHER" id="PTHR43248:SF29">
    <property type="entry name" value="TRIPEPTIDYL AMINOPEPTIDASE"/>
    <property type="match status" value="1"/>
</dbReference>
<gene>
    <name evidence="7" type="ORF">AVDCRST_MAG60-1589</name>
</gene>
<keyword evidence="2 5" id="KW-0732">Signal</keyword>
<evidence type="ECO:0000256" key="5">
    <source>
        <dbReference type="SAM" id="SignalP"/>
    </source>
</evidence>
<name>A0A6J4NMG5_9ACTN</name>
<evidence type="ECO:0000256" key="4">
    <source>
        <dbReference type="SAM" id="MobiDB-lite"/>
    </source>
</evidence>
<evidence type="ECO:0000256" key="1">
    <source>
        <dbReference type="ARBA" id="ARBA00010088"/>
    </source>
</evidence>
<feature type="signal peptide" evidence="5">
    <location>
        <begin position="1"/>
        <end position="22"/>
    </location>
</feature>
<dbReference type="GO" id="GO:0008233">
    <property type="term" value="F:peptidase activity"/>
    <property type="evidence" value="ECO:0007669"/>
    <property type="project" value="UniProtKB-KW"/>
</dbReference>
<evidence type="ECO:0000256" key="3">
    <source>
        <dbReference type="ARBA" id="ARBA00022801"/>
    </source>
</evidence>
<comment type="similarity">
    <text evidence="1">Belongs to the peptidase S33 family.</text>
</comment>
<feature type="chain" id="PRO_5039697039" evidence="5">
    <location>
        <begin position="23"/>
        <end position="525"/>
    </location>
</feature>
<evidence type="ECO:0000259" key="6">
    <source>
        <dbReference type="Pfam" id="PF08386"/>
    </source>
</evidence>
<organism evidence="7">
    <name type="scientific">uncultured Nocardioides sp</name>
    <dbReference type="NCBI Taxonomy" id="198441"/>
    <lineage>
        <taxon>Bacteria</taxon>
        <taxon>Bacillati</taxon>
        <taxon>Actinomycetota</taxon>
        <taxon>Actinomycetes</taxon>
        <taxon>Propionibacteriales</taxon>
        <taxon>Nocardioidaceae</taxon>
        <taxon>Nocardioides</taxon>
        <taxon>environmental samples</taxon>
    </lineage>
</organism>
<evidence type="ECO:0000256" key="2">
    <source>
        <dbReference type="ARBA" id="ARBA00022729"/>
    </source>
</evidence>
<dbReference type="InterPro" id="IPR029058">
    <property type="entry name" value="AB_hydrolase_fold"/>
</dbReference>
<dbReference type="GO" id="GO:0006508">
    <property type="term" value="P:proteolysis"/>
    <property type="evidence" value="ECO:0007669"/>
    <property type="project" value="UniProtKB-KW"/>
</dbReference>
<keyword evidence="3" id="KW-0378">Hydrolase</keyword>
<proteinExistence type="inferred from homology"/>
<reference evidence="7" key="1">
    <citation type="submission" date="2020-02" db="EMBL/GenBank/DDBJ databases">
        <authorList>
            <person name="Meier V. D."/>
        </authorList>
    </citation>
    <scope>NUCLEOTIDE SEQUENCE</scope>
    <source>
        <strain evidence="7">AVDCRST_MAG60</strain>
    </source>
</reference>
<dbReference type="InterPro" id="IPR051601">
    <property type="entry name" value="Serine_prot/Carboxylest_S33"/>
</dbReference>
<dbReference type="EMBL" id="CADCUN010000171">
    <property type="protein sequence ID" value="CAA9391757.1"/>
    <property type="molecule type" value="Genomic_DNA"/>
</dbReference>
<dbReference type="InterPro" id="IPR013595">
    <property type="entry name" value="Pept_S33_TAP-like_C"/>
</dbReference>
<feature type="compositionally biased region" description="Pro residues" evidence="4">
    <location>
        <begin position="32"/>
        <end position="42"/>
    </location>
</feature>
<feature type="domain" description="Peptidase S33 tripeptidyl aminopeptidase-like C-terminal" evidence="6">
    <location>
        <begin position="424"/>
        <end position="525"/>
    </location>
</feature>
<feature type="compositionally biased region" description="Acidic residues" evidence="4">
    <location>
        <begin position="43"/>
        <end position="53"/>
    </location>
</feature>
<dbReference type="SUPFAM" id="SSF53474">
    <property type="entry name" value="alpha/beta-Hydrolases"/>
    <property type="match status" value="1"/>
</dbReference>
<keyword evidence="7" id="KW-0645">Protease</keyword>
<evidence type="ECO:0000313" key="7">
    <source>
        <dbReference type="EMBL" id="CAA9391757.1"/>
    </source>
</evidence>
<sequence>MKKFLALALVIALVLSTFWAVAAAFDAFDAPEPTPSPSPSSDPDPDNDNDSADESTPSAVPAPAGLESFYAQQLDWESCDGDFECAALVVPLDYADPQGETIEVALLKVAARGDSQGSLVVNPGGPGAPGTDYAAAASRVFREPLLRGFDIVGFDPRGTGESAPVDCLSDEQLDAYLASDPNPDTAAEEQGYARLVRDFGEGCAELSGDLVNHVSTIEVARDMDVLRAVLGEDTLTYFGASYGTKLGATYAELFPDLVGRLVLDGAVDVSLDNRQLGIEQAAGFETALRSYIQNCIDTAETCFLGETVDEGLARITTLLTEIESSPLPAGDDRELQIGNAFYGIVTPLYNRSYWYLLSTALRSALDGSGTALMELADIYASRGPEGYTDNSSEAIFAINCLDDPSSVGFDEVDAELAAFEEASPTFGSIFAWSLTGCSGSQGESTEEPIEIRAEGSAPILVVGTTRDPATPLKWAEALAEQLESGVLLRRDGDGHTAYNSGNECIDTAIEAYLLEGTVPADPTDC</sequence>
<dbReference type="PANTHER" id="PTHR43248">
    <property type="entry name" value="2-SUCCINYL-6-HYDROXY-2,4-CYCLOHEXADIENE-1-CARBOXYLATE SYNTHASE"/>
    <property type="match status" value="1"/>
</dbReference>
<dbReference type="Gene3D" id="3.40.50.1820">
    <property type="entry name" value="alpha/beta hydrolase"/>
    <property type="match status" value="1"/>
</dbReference>
<dbReference type="AlphaFoldDB" id="A0A6J4NMG5"/>
<feature type="region of interest" description="Disordered" evidence="4">
    <location>
        <begin position="31"/>
        <end position="62"/>
    </location>
</feature>
<protein>
    <submittedName>
        <fullName evidence="7">Probable exported protease</fullName>
    </submittedName>
</protein>
<accession>A0A6J4NMG5</accession>